<protein>
    <submittedName>
        <fullName evidence="1">Uncharacterized protein</fullName>
    </submittedName>
</protein>
<proteinExistence type="predicted"/>
<evidence type="ECO:0000313" key="2">
    <source>
        <dbReference type="Proteomes" id="UP000830671"/>
    </source>
</evidence>
<dbReference type="KEGG" id="clup:CLUP02_08353"/>
<dbReference type="EMBL" id="CP019476">
    <property type="protein sequence ID" value="UQC82863.1"/>
    <property type="molecule type" value="Genomic_DNA"/>
</dbReference>
<keyword evidence="2" id="KW-1185">Reference proteome</keyword>
<evidence type="ECO:0000313" key="1">
    <source>
        <dbReference type="EMBL" id="UQC82863.1"/>
    </source>
</evidence>
<dbReference type="RefSeq" id="XP_049144486.1">
    <property type="nucleotide sequence ID" value="XM_049287343.1"/>
</dbReference>
<dbReference type="Proteomes" id="UP000830671">
    <property type="component" value="Chromosome 4"/>
</dbReference>
<sequence>MGNCHGGRLMTKNGLLRNPRYAPETRYQRATSLAESDGALPLAGRWVGLSIIAAGPIELTSYVRMHLPYLTPYASFQWALSPIPCFGQPMSLRNDAHEQIRGPMLEQCVAKARHESSVITTIVVVFQLLYCLRQILPDYPPRPIFYSETPFVTRFDNLSPFPSSTLPLSTASYENPLSIVLLKPATSTISLAPAREHKGSRPTLASRTLGDSLACRCPLLRSFSSAIQPIQKKPRPKPKPIVLRAVISALATAPVVANVVLGV</sequence>
<dbReference type="GeneID" id="73342353"/>
<dbReference type="AlphaFoldDB" id="A0A9Q8STE5"/>
<gene>
    <name evidence="1" type="ORF">CLUP02_08353</name>
</gene>
<organism evidence="1 2">
    <name type="scientific">Colletotrichum lupini</name>
    <dbReference type="NCBI Taxonomy" id="145971"/>
    <lineage>
        <taxon>Eukaryota</taxon>
        <taxon>Fungi</taxon>
        <taxon>Dikarya</taxon>
        <taxon>Ascomycota</taxon>
        <taxon>Pezizomycotina</taxon>
        <taxon>Sordariomycetes</taxon>
        <taxon>Hypocreomycetidae</taxon>
        <taxon>Glomerellales</taxon>
        <taxon>Glomerellaceae</taxon>
        <taxon>Colletotrichum</taxon>
        <taxon>Colletotrichum acutatum species complex</taxon>
    </lineage>
</organism>
<name>A0A9Q8STE5_9PEZI</name>
<accession>A0A9Q8STE5</accession>
<reference evidence="1" key="1">
    <citation type="journal article" date="2021" name="Mol. Plant Microbe Interact.">
        <title>Complete Genome Sequence of the Plant-Pathogenic Fungus Colletotrichum lupini.</title>
        <authorList>
            <person name="Baroncelli R."/>
            <person name="Pensec F."/>
            <person name="Da Lio D."/>
            <person name="Boufleur T."/>
            <person name="Vicente I."/>
            <person name="Sarrocco S."/>
            <person name="Picot A."/>
            <person name="Baraldi E."/>
            <person name="Sukno S."/>
            <person name="Thon M."/>
            <person name="Le Floch G."/>
        </authorList>
    </citation>
    <scope>NUCLEOTIDE SEQUENCE</scope>
    <source>
        <strain evidence="1">IMI 504893</strain>
    </source>
</reference>